<proteinExistence type="predicted"/>
<dbReference type="EMBL" id="PDXD01000048">
    <property type="protein sequence ID" value="RYN68328.1"/>
    <property type="molecule type" value="Genomic_DNA"/>
</dbReference>
<accession>A0A4Q4N339</accession>
<reference evidence="3" key="1">
    <citation type="journal article" date="2019" name="bioRxiv">
        <title>Genomics, evolutionary history and diagnostics of the Alternaria alternata species group including apple and Asian pear pathotypes.</title>
        <authorList>
            <person name="Armitage A.D."/>
            <person name="Cockerton H.M."/>
            <person name="Sreenivasaprasad S."/>
            <person name="Woodhall J.W."/>
            <person name="Lane C.R."/>
            <person name="Harrison R.J."/>
            <person name="Clarkson J.P."/>
        </authorList>
    </citation>
    <scope>NUCLEOTIDE SEQUENCE [LARGE SCALE GENOMIC DNA]</scope>
    <source>
        <strain evidence="3">FERA 1177</strain>
    </source>
</reference>
<gene>
    <name evidence="2" type="ORF">AA0117_g11163</name>
</gene>
<evidence type="ECO:0000313" key="2">
    <source>
        <dbReference type="EMBL" id="RYN68328.1"/>
    </source>
</evidence>
<name>A0A4Q4N339_ALTAL</name>
<feature type="coiled-coil region" evidence="1">
    <location>
        <begin position="74"/>
        <end position="161"/>
    </location>
</feature>
<comment type="caution">
    <text evidence="2">The sequence shown here is derived from an EMBL/GenBank/DDBJ whole genome shotgun (WGS) entry which is preliminary data.</text>
</comment>
<organism evidence="2 3">
    <name type="scientific">Alternaria alternata</name>
    <name type="common">Alternaria rot fungus</name>
    <name type="synonym">Torula alternata</name>
    <dbReference type="NCBI Taxonomy" id="5599"/>
    <lineage>
        <taxon>Eukaryota</taxon>
        <taxon>Fungi</taxon>
        <taxon>Dikarya</taxon>
        <taxon>Ascomycota</taxon>
        <taxon>Pezizomycotina</taxon>
        <taxon>Dothideomycetes</taxon>
        <taxon>Pleosporomycetidae</taxon>
        <taxon>Pleosporales</taxon>
        <taxon>Pleosporineae</taxon>
        <taxon>Pleosporaceae</taxon>
        <taxon>Alternaria</taxon>
        <taxon>Alternaria sect. Alternaria</taxon>
        <taxon>Alternaria alternata complex</taxon>
    </lineage>
</organism>
<keyword evidence="1" id="KW-0175">Coiled coil</keyword>
<protein>
    <submittedName>
        <fullName evidence="2">Uncharacterized protein</fullName>
    </submittedName>
</protein>
<dbReference type="Proteomes" id="UP000291422">
    <property type="component" value="Unassembled WGS sequence"/>
</dbReference>
<evidence type="ECO:0000313" key="3">
    <source>
        <dbReference type="Proteomes" id="UP000291422"/>
    </source>
</evidence>
<dbReference type="AlphaFoldDB" id="A0A4Q4N339"/>
<sequence>MGYPNAPAVSTRPRVKNFNIPLEVGKCLEFVYKRVCNGSQRLDTHSERIGSITCRVDAQEKHNDIQGQLMSSFMKKTEEDMAQLKDSLETQKARNTQLETLVQQLAQSCNIQPVAMMELKQRMDELSNQADGQKTIAVAKLTKTSRLIRELDERLQRSERRSNMDSQKLMELEMDMEHRFETAVIVAQEDLRHHHDMVQSQANKHTETLLKTVGVLDSIIQRVSVLQAAQNSHETATKTCQAATTLLEPLYERVKPVELASIAFQMDDSIHPTLRIIDSKLKNLQFDVDTLRSRSDTEIVASVNFKKRLVALEEGSGSVASTKIKETLTGLEEKSRDMIDYVQSVLANTLDEQKDSLANLANPSPEVEMTGVHPLDTSNSMEQLNATHQTQQRQVDLLPPQRTH</sequence>
<dbReference type="VEuPathDB" id="FungiDB:CC77DRAFT_1066094"/>
<evidence type="ECO:0000256" key="1">
    <source>
        <dbReference type="SAM" id="Coils"/>
    </source>
</evidence>